<name>A0A3M7PA55_BRAPC</name>
<proteinExistence type="predicted"/>
<accession>A0A3M7PA55</accession>
<evidence type="ECO:0000313" key="2">
    <source>
        <dbReference type="Proteomes" id="UP000276133"/>
    </source>
</evidence>
<dbReference type="AlphaFoldDB" id="A0A3M7PA55"/>
<gene>
    <name evidence="1" type="ORF">BpHYR1_039182</name>
</gene>
<organism evidence="1 2">
    <name type="scientific">Brachionus plicatilis</name>
    <name type="common">Marine rotifer</name>
    <name type="synonym">Brachionus muelleri</name>
    <dbReference type="NCBI Taxonomy" id="10195"/>
    <lineage>
        <taxon>Eukaryota</taxon>
        <taxon>Metazoa</taxon>
        <taxon>Spiralia</taxon>
        <taxon>Gnathifera</taxon>
        <taxon>Rotifera</taxon>
        <taxon>Eurotatoria</taxon>
        <taxon>Monogononta</taxon>
        <taxon>Pseudotrocha</taxon>
        <taxon>Ploima</taxon>
        <taxon>Brachionidae</taxon>
        <taxon>Brachionus</taxon>
    </lineage>
</organism>
<dbReference type="EMBL" id="REGN01012327">
    <property type="protein sequence ID" value="RMZ95869.1"/>
    <property type="molecule type" value="Genomic_DNA"/>
</dbReference>
<comment type="caution">
    <text evidence="1">The sequence shown here is derived from an EMBL/GenBank/DDBJ whole genome shotgun (WGS) entry which is preliminary data.</text>
</comment>
<protein>
    <submittedName>
        <fullName evidence="1">Uncharacterized protein</fullName>
    </submittedName>
</protein>
<dbReference type="Proteomes" id="UP000276133">
    <property type="component" value="Unassembled WGS sequence"/>
</dbReference>
<keyword evidence="2" id="KW-1185">Reference proteome</keyword>
<reference evidence="1 2" key="1">
    <citation type="journal article" date="2018" name="Sci. Rep.">
        <title>Genomic signatures of local adaptation to the degree of environmental predictability in rotifers.</title>
        <authorList>
            <person name="Franch-Gras L."/>
            <person name="Hahn C."/>
            <person name="Garcia-Roger E.M."/>
            <person name="Carmona M.J."/>
            <person name="Serra M."/>
            <person name="Gomez A."/>
        </authorList>
    </citation>
    <scope>NUCLEOTIDE SEQUENCE [LARGE SCALE GENOMIC DNA]</scope>
    <source>
        <strain evidence="1">HYR1</strain>
    </source>
</reference>
<evidence type="ECO:0000313" key="1">
    <source>
        <dbReference type="EMBL" id="RMZ95869.1"/>
    </source>
</evidence>
<sequence length="124" mass="14589">MIQLMKHLKISSNYLDKKKTELASNLIFLKNILKYFINSEPNLQNHNFDLNDISDIVKVSFIGEIKMPEQVKFLIDNWSKTLYKSIIKTFKIPVKILQNLVDRVSNFEIMLNRSFKDRGISLLI</sequence>